<evidence type="ECO:0000313" key="1">
    <source>
        <dbReference type="EMBL" id="GAA3744375.1"/>
    </source>
</evidence>
<accession>A0ABP7FNI5</accession>
<evidence type="ECO:0000313" key="2">
    <source>
        <dbReference type="Proteomes" id="UP001499884"/>
    </source>
</evidence>
<gene>
    <name evidence="1" type="ORF">GCM10023082_46310</name>
</gene>
<sequence length="88" mass="9380">MLPHTCAGRVSTLRRLSVAARSLEHMFASPSGAVDEPGSPRSAADVNDRIRALWAGAGRVLTPAEQERYQELLVEWAAAVKADVVPAA</sequence>
<dbReference type="EMBL" id="BAABEP010000038">
    <property type="protein sequence ID" value="GAA3744375.1"/>
    <property type="molecule type" value="Genomic_DNA"/>
</dbReference>
<name>A0ABP7FNI5_9ACTN</name>
<keyword evidence="2" id="KW-1185">Reference proteome</keyword>
<dbReference type="Proteomes" id="UP001499884">
    <property type="component" value="Unassembled WGS sequence"/>
</dbReference>
<proteinExistence type="predicted"/>
<comment type="caution">
    <text evidence="1">The sequence shown here is derived from an EMBL/GenBank/DDBJ whole genome shotgun (WGS) entry which is preliminary data.</text>
</comment>
<protein>
    <submittedName>
        <fullName evidence="1">Uncharacterized protein</fullName>
    </submittedName>
</protein>
<organism evidence="1 2">
    <name type="scientific">Streptomyces tremellae</name>
    <dbReference type="NCBI Taxonomy" id="1124239"/>
    <lineage>
        <taxon>Bacteria</taxon>
        <taxon>Bacillati</taxon>
        <taxon>Actinomycetota</taxon>
        <taxon>Actinomycetes</taxon>
        <taxon>Kitasatosporales</taxon>
        <taxon>Streptomycetaceae</taxon>
        <taxon>Streptomyces</taxon>
    </lineage>
</organism>
<reference evidence="2" key="1">
    <citation type="journal article" date="2019" name="Int. J. Syst. Evol. Microbiol.">
        <title>The Global Catalogue of Microorganisms (GCM) 10K type strain sequencing project: providing services to taxonomists for standard genome sequencing and annotation.</title>
        <authorList>
            <consortium name="The Broad Institute Genomics Platform"/>
            <consortium name="The Broad Institute Genome Sequencing Center for Infectious Disease"/>
            <person name="Wu L."/>
            <person name="Ma J."/>
        </authorList>
    </citation>
    <scope>NUCLEOTIDE SEQUENCE [LARGE SCALE GENOMIC DNA]</scope>
    <source>
        <strain evidence="2">JCM 30846</strain>
    </source>
</reference>